<protein>
    <submittedName>
        <fullName evidence="1">Uncharacterized protein</fullName>
    </submittedName>
</protein>
<evidence type="ECO:0000313" key="2">
    <source>
        <dbReference type="Proteomes" id="UP001150581"/>
    </source>
</evidence>
<comment type="caution">
    <text evidence="1">The sequence shown here is derived from an EMBL/GenBank/DDBJ whole genome shotgun (WGS) entry which is preliminary data.</text>
</comment>
<name>A0ACC1IT57_9FUNG</name>
<organism evidence="1 2">
    <name type="scientific">Kickxella alabastrina</name>
    <dbReference type="NCBI Taxonomy" id="61397"/>
    <lineage>
        <taxon>Eukaryota</taxon>
        <taxon>Fungi</taxon>
        <taxon>Fungi incertae sedis</taxon>
        <taxon>Zoopagomycota</taxon>
        <taxon>Kickxellomycotina</taxon>
        <taxon>Kickxellomycetes</taxon>
        <taxon>Kickxellales</taxon>
        <taxon>Kickxellaceae</taxon>
        <taxon>Kickxella</taxon>
    </lineage>
</organism>
<dbReference type="Proteomes" id="UP001150581">
    <property type="component" value="Unassembled WGS sequence"/>
</dbReference>
<keyword evidence="2" id="KW-1185">Reference proteome</keyword>
<sequence>MFQLPTPSPPYSAAARASMGRQTQQQDSAARLAALSARLAQYTNANSTSTTAATATATSTITAASAVSHGSGKQEQSPNTFLFRLAVMLFITYFVKSVLSLFEYVLNLALYSMVLGAVVSFVRPGPKDGPMLMMLGYLEATVNPVYVLVVENATRILGGPILAVLNFIKFNTSAGAGAANGGGPALVR</sequence>
<reference evidence="1" key="1">
    <citation type="submission" date="2022-07" db="EMBL/GenBank/DDBJ databases">
        <title>Phylogenomic reconstructions and comparative analyses of Kickxellomycotina fungi.</title>
        <authorList>
            <person name="Reynolds N.K."/>
            <person name="Stajich J.E."/>
            <person name="Barry K."/>
            <person name="Grigoriev I.V."/>
            <person name="Crous P."/>
            <person name="Smith M.E."/>
        </authorList>
    </citation>
    <scope>NUCLEOTIDE SEQUENCE</scope>
    <source>
        <strain evidence="1">Benny 63K</strain>
    </source>
</reference>
<accession>A0ACC1IT57</accession>
<proteinExistence type="predicted"/>
<gene>
    <name evidence="1" type="ORF">LPJ66_001464</name>
</gene>
<dbReference type="EMBL" id="JANBPG010000080">
    <property type="protein sequence ID" value="KAJ1900446.1"/>
    <property type="molecule type" value="Genomic_DNA"/>
</dbReference>
<evidence type="ECO:0000313" key="1">
    <source>
        <dbReference type="EMBL" id="KAJ1900446.1"/>
    </source>
</evidence>